<evidence type="ECO:0000313" key="1">
    <source>
        <dbReference type="EMBL" id="KAF9744381.1"/>
    </source>
</evidence>
<dbReference type="EMBL" id="JADCTT010000014">
    <property type="protein sequence ID" value="KAF9744381.1"/>
    <property type="molecule type" value="Genomic_DNA"/>
</dbReference>
<sequence>MRQQWTIATREFANLVSSFQPRVLTHDTLPTSLRASPQMPSNLQVRVQSAVLESSSTRLGLPVRCSQNSKANVNLRPFSFFVVEGCKVKTDTSLLLSTCATTRRPFPLPLYSRSLYPNIILRRVFIFVSELGG</sequence>
<protein>
    <submittedName>
        <fullName evidence="1">Uncharacterized protein</fullName>
    </submittedName>
</protein>
<dbReference type="Proteomes" id="UP000616885">
    <property type="component" value="Unassembled WGS sequence"/>
</dbReference>
<comment type="caution">
    <text evidence="1">The sequence shown here is derived from an EMBL/GenBank/DDBJ whole genome shotgun (WGS) entry which is preliminary data.</text>
</comment>
<proteinExistence type="predicted"/>
<organism evidence="1 2">
    <name type="scientific">Bionectria ochroleuca</name>
    <name type="common">Gliocladium roseum</name>
    <dbReference type="NCBI Taxonomy" id="29856"/>
    <lineage>
        <taxon>Eukaryota</taxon>
        <taxon>Fungi</taxon>
        <taxon>Dikarya</taxon>
        <taxon>Ascomycota</taxon>
        <taxon>Pezizomycotina</taxon>
        <taxon>Sordariomycetes</taxon>
        <taxon>Hypocreomycetidae</taxon>
        <taxon>Hypocreales</taxon>
        <taxon>Bionectriaceae</taxon>
        <taxon>Clonostachys</taxon>
    </lineage>
</organism>
<dbReference type="AlphaFoldDB" id="A0A8H7K5U1"/>
<name>A0A8H7K5U1_BIOOC</name>
<evidence type="ECO:0000313" key="2">
    <source>
        <dbReference type="Proteomes" id="UP000616885"/>
    </source>
</evidence>
<gene>
    <name evidence="1" type="ORF">IM811_005162</name>
</gene>
<accession>A0A8H7K5U1</accession>
<reference evidence="1" key="1">
    <citation type="submission" date="2020-10" db="EMBL/GenBank/DDBJ databases">
        <title>High-Quality Genome Resource of Clonostachys rosea strain S41 by Oxford Nanopore Long-Read Sequencing.</title>
        <authorList>
            <person name="Wang H."/>
        </authorList>
    </citation>
    <scope>NUCLEOTIDE SEQUENCE</scope>
    <source>
        <strain evidence="1">S41</strain>
    </source>
</reference>